<keyword evidence="10" id="KW-1185">Reference proteome</keyword>
<feature type="transmembrane region" description="Helical" evidence="7">
    <location>
        <begin position="44"/>
        <end position="66"/>
    </location>
</feature>
<dbReference type="AlphaFoldDB" id="A0A927CCD5"/>
<keyword evidence="3" id="KW-1003">Cell membrane</keyword>
<comment type="similarity">
    <text evidence="2">Belongs to the acyltransferase 3 family.</text>
</comment>
<proteinExistence type="inferred from homology"/>
<accession>A0A927CCD5</accession>
<keyword evidence="5 7" id="KW-1133">Transmembrane helix</keyword>
<gene>
    <name evidence="9" type="ORF">IDH45_23075</name>
</gene>
<evidence type="ECO:0000256" key="1">
    <source>
        <dbReference type="ARBA" id="ARBA00004651"/>
    </source>
</evidence>
<dbReference type="GO" id="GO:0016413">
    <property type="term" value="F:O-acetyltransferase activity"/>
    <property type="evidence" value="ECO:0007669"/>
    <property type="project" value="TreeGrafter"/>
</dbReference>
<feature type="transmembrane region" description="Helical" evidence="7">
    <location>
        <begin position="86"/>
        <end position="103"/>
    </location>
</feature>
<evidence type="ECO:0000313" key="9">
    <source>
        <dbReference type="EMBL" id="MBD2864864.1"/>
    </source>
</evidence>
<dbReference type="PANTHER" id="PTHR40074">
    <property type="entry name" value="O-ACETYLTRANSFERASE WECH"/>
    <property type="match status" value="1"/>
</dbReference>
<feature type="transmembrane region" description="Helical" evidence="7">
    <location>
        <begin position="123"/>
        <end position="150"/>
    </location>
</feature>
<protein>
    <submittedName>
        <fullName evidence="9">Acyltransferase</fullName>
    </submittedName>
</protein>
<dbReference type="PANTHER" id="PTHR40074:SF2">
    <property type="entry name" value="O-ACETYLTRANSFERASE WECH"/>
    <property type="match status" value="1"/>
</dbReference>
<feature type="transmembrane region" description="Helical" evidence="7">
    <location>
        <begin position="192"/>
        <end position="209"/>
    </location>
</feature>
<reference evidence="9" key="1">
    <citation type="submission" date="2020-09" db="EMBL/GenBank/DDBJ databases">
        <title>A novel bacterium of genus Paenibacillus, isolated from South China Sea.</title>
        <authorList>
            <person name="Huang H."/>
            <person name="Mo K."/>
            <person name="Hu Y."/>
        </authorList>
    </citation>
    <scope>NUCLEOTIDE SEQUENCE</scope>
    <source>
        <strain evidence="9">IB182363</strain>
    </source>
</reference>
<dbReference type="InterPro" id="IPR002656">
    <property type="entry name" value="Acyl_transf_3_dom"/>
</dbReference>
<evidence type="ECO:0000313" key="10">
    <source>
        <dbReference type="Proteomes" id="UP000639396"/>
    </source>
</evidence>
<feature type="domain" description="Acyltransferase 3" evidence="8">
    <location>
        <begin position="8"/>
        <end position="337"/>
    </location>
</feature>
<keyword evidence="9" id="KW-0012">Acyltransferase</keyword>
<dbReference type="RefSeq" id="WP_190930485.1">
    <property type="nucleotide sequence ID" value="NZ_JACXJA010000034.1"/>
</dbReference>
<name>A0A927CCD5_9BACL</name>
<dbReference type="EMBL" id="JACXJA010000034">
    <property type="protein sequence ID" value="MBD2864864.1"/>
    <property type="molecule type" value="Genomic_DNA"/>
</dbReference>
<evidence type="ECO:0000256" key="6">
    <source>
        <dbReference type="ARBA" id="ARBA00023136"/>
    </source>
</evidence>
<evidence type="ECO:0000259" key="8">
    <source>
        <dbReference type="Pfam" id="PF01757"/>
    </source>
</evidence>
<evidence type="ECO:0000256" key="2">
    <source>
        <dbReference type="ARBA" id="ARBA00007400"/>
    </source>
</evidence>
<keyword evidence="6 7" id="KW-0472">Membrane</keyword>
<evidence type="ECO:0000256" key="7">
    <source>
        <dbReference type="SAM" id="Phobius"/>
    </source>
</evidence>
<feature type="transmembrane region" description="Helical" evidence="7">
    <location>
        <begin position="318"/>
        <end position="341"/>
    </location>
</feature>
<feature type="transmembrane region" description="Helical" evidence="7">
    <location>
        <begin position="254"/>
        <end position="271"/>
    </location>
</feature>
<keyword evidence="4 7" id="KW-0812">Transmembrane</keyword>
<dbReference type="Proteomes" id="UP000639396">
    <property type="component" value="Unassembled WGS sequence"/>
</dbReference>
<comment type="subcellular location">
    <subcellularLocation>
        <location evidence="1">Cell membrane</location>
        <topology evidence="1">Multi-pass membrane protein</topology>
    </subcellularLocation>
</comment>
<evidence type="ECO:0000256" key="3">
    <source>
        <dbReference type="ARBA" id="ARBA00022475"/>
    </source>
</evidence>
<feature type="transmembrane region" description="Helical" evidence="7">
    <location>
        <begin position="162"/>
        <end position="180"/>
    </location>
</feature>
<feature type="transmembrane region" description="Helical" evidence="7">
    <location>
        <begin position="221"/>
        <end position="242"/>
    </location>
</feature>
<keyword evidence="9" id="KW-0808">Transferase</keyword>
<sequence length="353" mass="40740">MSKPKLWELDIVRAVAIAAVLLIHGTSSSRMDLPLGSRSSTFYFAINNLSIFAVPVFIFLSGLVLFYSYSDTWTVRRTPGFYRKRLQFILIPYLIWSVFYYMYNQWLDPTVKIQFSLSQFADLLPWGLAAYHLYFMVIIMQMYALFPLLISLVKLWRPLGRYLWLFGILVQAGYFVYRQFEDTPLQYGDRLFITYFAVFCIGGSIGMHYERFVGWLNRNIWWMTAAAASVGLIYLLITLQAFRGMRVEAWEYELMFNLYPTLVAMALIWIGRHCVENAPRLTAVISSFGAASFGIYFTHVALMSYYGTLVSVPVGQAGYHIAVWGNIALIFTVPWAVVHLLKRVKGSWLLFGK</sequence>
<dbReference type="GO" id="GO:0009246">
    <property type="term" value="P:enterobacterial common antigen biosynthetic process"/>
    <property type="evidence" value="ECO:0007669"/>
    <property type="project" value="TreeGrafter"/>
</dbReference>
<evidence type="ECO:0000256" key="5">
    <source>
        <dbReference type="ARBA" id="ARBA00022989"/>
    </source>
</evidence>
<evidence type="ECO:0000256" key="4">
    <source>
        <dbReference type="ARBA" id="ARBA00022692"/>
    </source>
</evidence>
<comment type="caution">
    <text evidence="9">The sequence shown here is derived from an EMBL/GenBank/DDBJ whole genome shotgun (WGS) entry which is preliminary data.</text>
</comment>
<dbReference type="GO" id="GO:0005886">
    <property type="term" value="C:plasma membrane"/>
    <property type="evidence" value="ECO:0007669"/>
    <property type="project" value="UniProtKB-SubCell"/>
</dbReference>
<organism evidence="9 10">
    <name type="scientific">Paenibacillus oceani</name>
    <dbReference type="NCBI Taxonomy" id="2772510"/>
    <lineage>
        <taxon>Bacteria</taxon>
        <taxon>Bacillati</taxon>
        <taxon>Bacillota</taxon>
        <taxon>Bacilli</taxon>
        <taxon>Bacillales</taxon>
        <taxon>Paenibacillaceae</taxon>
        <taxon>Paenibacillus</taxon>
    </lineage>
</organism>
<dbReference type="Pfam" id="PF01757">
    <property type="entry name" value="Acyl_transf_3"/>
    <property type="match status" value="1"/>
</dbReference>
<feature type="transmembrane region" description="Helical" evidence="7">
    <location>
        <begin position="283"/>
        <end position="306"/>
    </location>
</feature>